<evidence type="ECO:0000313" key="2">
    <source>
        <dbReference type="EMBL" id="MCD2516723.1"/>
    </source>
</evidence>
<gene>
    <name evidence="2" type="ORF">LQ564_10430</name>
</gene>
<dbReference type="Proteomes" id="UP001179361">
    <property type="component" value="Unassembled WGS sequence"/>
</dbReference>
<name>A0ABS8Q598_9BURK</name>
<keyword evidence="3" id="KW-1185">Reference proteome</keyword>
<dbReference type="EMBL" id="JAJNOC010000002">
    <property type="protein sequence ID" value="MCD2516723.1"/>
    <property type="molecule type" value="Genomic_DNA"/>
</dbReference>
<dbReference type="RefSeq" id="WP_231058026.1">
    <property type="nucleotide sequence ID" value="NZ_JAJNOC010000002.1"/>
</dbReference>
<reference evidence="2" key="1">
    <citation type="submission" date="2021-11" db="EMBL/GenBank/DDBJ databases">
        <title>The complete genome of Massilia sp sp. G4R7.</title>
        <authorList>
            <person name="Liu L."/>
            <person name="Yue J."/>
            <person name="Yuan J."/>
            <person name="Yang F."/>
            <person name="Li L."/>
        </authorList>
    </citation>
    <scope>NUCLEOTIDE SEQUENCE</scope>
    <source>
        <strain evidence="2">G4R7</strain>
    </source>
</reference>
<accession>A0ABS8Q598</accession>
<proteinExistence type="predicted"/>
<feature type="region of interest" description="Disordered" evidence="1">
    <location>
        <begin position="213"/>
        <end position="235"/>
    </location>
</feature>
<comment type="caution">
    <text evidence="2">The sequence shown here is derived from an EMBL/GenBank/DDBJ whole genome shotgun (WGS) entry which is preliminary data.</text>
</comment>
<protein>
    <submittedName>
        <fullName evidence="2">Uncharacterized protein</fullName>
    </submittedName>
</protein>
<evidence type="ECO:0000256" key="1">
    <source>
        <dbReference type="SAM" id="MobiDB-lite"/>
    </source>
</evidence>
<sequence>MMSFAADRILAELHAHPHDKAGFDRQDFDLLGNEERQELADTFLALVEDRAALAVQLQWLLGDQFATTIERRMEELPFGAPALVYLPCRLHQVTGEASYLATARAEIARGCMSWGSQTRNVLFFVRQTLWHDPVFPDLSRHLIIHYPEQAVKEDAMEWLTQEKGYRPTAWRDDPELRRCLRGMLCRDAPSARALAILDRLHIDTGTVRAAATTPSAAPATKLERAAKALVPEPDD</sequence>
<organism evidence="2 3">
    <name type="scientific">Massilia phyllostachyos</name>
    <dbReference type="NCBI Taxonomy" id="2898585"/>
    <lineage>
        <taxon>Bacteria</taxon>
        <taxon>Pseudomonadati</taxon>
        <taxon>Pseudomonadota</taxon>
        <taxon>Betaproteobacteria</taxon>
        <taxon>Burkholderiales</taxon>
        <taxon>Oxalobacteraceae</taxon>
        <taxon>Telluria group</taxon>
        <taxon>Massilia</taxon>
    </lineage>
</organism>
<evidence type="ECO:0000313" key="3">
    <source>
        <dbReference type="Proteomes" id="UP001179361"/>
    </source>
</evidence>